<dbReference type="InterPro" id="IPR015955">
    <property type="entry name" value="Lactate_DH/Glyco_Ohase_4_C"/>
</dbReference>
<reference evidence="4" key="1">
    <citation type="submission" date="2021-04" db="EMBL/GenBank/DDBJ databases">
        <title>Biosynthetic gene clusters of Dactylosporangioum roseum.</title>
        <authorList>
            <person name="Hartkoorn R.C."/>
            <person name="Beaudoing E."/>
            <person name="Hot D."/>
            <person name="Moureu S."/>
        </authorList>
    </citation>
    <scope>NUCLEOTIDE SEQUENCE</scope>
    <source>
        <strain evidence="4">NRRL B-16295</strain>
    </source>
</reference>
<dbReference type="RefSeq" id="WP_260729370.1">
    <property type="nucleotide sequence ID" value="NZ_BAAABS010000090.1"/>
</dbReference>
<dbReference type="Proteomes" id="UP001058271">
    <property type="component" value="Chromosome"/>
</dbReference>
<dbReference type="EMBL" id="CP073721">
    <property type="protein sequence ID" value="UWZ39933.1"/>
    <property type="molecule type" value="Genomic_DNA"/>
</dbReference>
<gene>
    <name evidence="4" type="ORF">Drose_18030</name>
</gene>
<keyword evidence="1" id="KW-0479">Metal-binding</keyword>
<keyword evidence="2" id="KW-0520">NAD</keyword>
<evidence type="ECO:0000256" key="2">
    <source>
        <dbReference type="ARBA" id="ARBA00023027"/>
    </source>
</evidence>
<protein>
    <recommendedName>
        <fullName evidence="6">Dehydrogenase (DH) domain-containing protein</fullName>
    </recommendedName>
</protein>
<evidence type="ECO:0008006" key="6">
    <source>
        <dbReference type="Google" id="ProtNLM"/>
    </source>
</evidence>
<evidence type="ECO:0000256" key="3">
    <source>
        <dbReference type="ARBA" id="ARBA00023211"/>
    </source>
</evidence>
<proteinExistence type="predicted"/>
<keyword evidence="5" id="KW-1185">Reference proteome</keyword>
<dbReference type="Gene3D" id="3.90.110.10">
    <property type="entry name" value="Lactate dehydrogenase/glycoside hydrolase, family 4, C-terminal"/>
    <property type="match status" value="2"/>
</dbReference>
<sequence>MLDIARRADPSEGDPALTTKPDLLGGAFYAEAAAGLIAWPHQDDGGIHAVNVRSRGFLPFLSDDAVIEVTCRVGAVSAYEELVIEAALHGDRDRGHRALLAHPLVGQHDGGDTLTGEPLTADRDHLGWLS</sequence>
<keyword evidence="3" id="KW-0464">Manganese</keyword>
<organism evidence="4 5">
    <name type="scientific">Dactylosporangium roseum</name>
    <dbReference type="NCBI Taxonomy" id="47989"/>
    <lineage>
        <taxon>Bacteria</taxon>
        <taxon>Bacillati</taxon>
        <taxon>Actinomycetota</taxon>
        <taxon>Actinomycetes</taxon>
        <taxon>Micromonosporales</taxon>
        <taxon>Micromonosporaceae</taxon>
        <taxon>Dactylosporangium</taxon>
    </lineage>
</organism>
<name>A0ABY5ZGT9_9ACTN</name>
<dbReference type="SUPFAM" id="SSF56327">
    <property type="entry name" value="LDH C-terminal domain-like"/>
    <property type="match status" value="1"/>
</dbReference>
<dbReference type="PANTHER" id="PTHR32092:SF5">
    <property type="entry name" value="6-PHOSPHO-BETA-GLUCOSIDASE"/>
    <property type="match status" value="1"/>
</dbReference>
<dbReference type="InterPro" id="IPR001088">
    <property type="entry name" value="Glyco_hydro_4"/>
</dbReference>
<dbReference type="PANTHER" id="PTHR32092">
    <property type="entry name" value="6-PHOSPHO-BETA-GLUCOSIDASE-RELATED"/>
    <property type="match status" value="1"/>
</dbReference>
<evidence type="ECO:0000313" key="5">
    <source>
        <dbReference type="Proteomes" id="UP001058271"/>
    </source>
</evidence>
<accession>A0ABY5ZGT9</accession>
<evidence type="ECO:0000313" key="4">
    <source>
        <dbReference type="EMBL" id="UWZ39933.1"/>
    </source>
</evidence>
<evidence type="ECO:0000256" key="1">
    <source>
        <dbReference type="ARBA" id="ARBA00022723"/>
    </source>
</evidence>